<name>A0ABQ9H1G6_9NEOP</name>
<sequence>MLWGGVDARIGSSPPPSPHAPLLHQTPGTLHVSPRRIICLSDAAAGRDTGRLHDVITQRYHQTFPLTPFNPQAHTLLNFFHCQESLHADLRMRPQPLAIVCSRYLHTVQYLPMITPDFRTCESCRTMPLFGGVFSGISRFPALAFRRCSILTSPSSVLKTSMSSAARISPLRYLLYVYMLTLTLRRRTESSREGGGWGTSTLWLPRRQLKYKLATHCGCLKAPLYFLCRNYAFPCHYFRFRDISVGQYQLGFPLVDERPTMNDVKYRKVSDVVWTNRTMVIPSTDTNRNGVLAVLDMAEASKSCHDQARIAYSQFVAVCSGGSIEAGNSFALPVALARSKTDGIRARKPFPQRRRHGSLAIFPRKFSKSLALQRKPYCKSRISATEVAFAIGSQFFSTRPGRLSANSRLTRKQVASDILSGVVQHWLLSGAAANEPTAEAREYTGLWSPPYSSKPDIPKYFGTAVAERLACSPPRPGHSWIFACGNRAARFRWSEGFLGDLPFLPPFHSTAALYSPRSSSLALNTSLRATQIRKAQDLNIVCPRLLTHAAGQDSSTSAVLVVFLLPHISYHTASLLGCGVSPAASSQRRRNNSHKRLRPVEAVANTLDHCKLVSCLEAEALYPCNSCAQRECIWPVEEQKDHKNRFPPLKTG</sequence>
<keyword evidence="2" id="KW-1185">Reference proteome</keyword>
<evidence type="ECO:0000313" key="1">
    <source>
        <dbReference type="EMBL" id="KAJ8878110.1"/>
    </source>
</evidence>
<accession>A0ABQ9H1G6</accession>
<protein>
    <submittedName>
        <fullName evidence="1">Uncharacterized protein</fullName>
    </submittedName>
</protein>
<reference evidence="1 2" key="1">
    <citation type="submission" date="2023-02" db="EMBL/GenBank/DDBJ databases">
        <title>LHISI_Scaffold_Assembly.</title>
        <authorList>
            <person name="Stuart O.P."/>
            <person name="Cleave R."/>
            <person name="Magrath M.J.L."/>
            <person name="Mikheyev A.S."/>
        </authorList>
    </citation>
    <scope>NUCLEOTIDE SEQUENCE [LARGE SCALE GENOMIC DNA]</scope>
    <source>
        <strain evidence="1">Daus_M_001</strain>
        <tissue evidence="1">Leg muscle</tissue>
    </source>
</reference>
<gene>
    <name evidence="1" type="ORF">PR048_022577</name>
</gene>
<proteinExistence type="predicted"/>
<dbReference type="Proteomes" id="UP001159363">
    <property type="component" value="Chromosome 7"/>
</dbReference>
<evidence type="ECO:0000313" key="2">
    <source>
        <dbReference type="Proteomes" id="UP001159363"/>
    </source>
</evidence>
<organism evidence="1 2">
    <name type="scientific">Dryococelus australis</name>
    <dbReference type="NCBI Taxonomy" id="614101"/>
    <lineage>
        <taxon>Eukaryota</taxon>
        <taxon>Metazoa</taxon>
        <taxon>Ecdysozoa</taxon>
        <taxon>Arthropoda</taxon>
        <taxon>Hexapoda</taxon>
        <taxon>Insecta</taxon>
        <taxon>Pterygota</taxon>
        <taxon>Neoptera</taxon>
        <taxon>Polyneoptera</taxon>
        <taxon>Phasmatodea</taxon>
        <taxon>Verophasmatodea</taxon>
        <taxon>Anareolatae</taxon>
        <taxon>Phasmatidae</taxon>
        <taxon>Eurycanthinae</taxon>
        <taxon>Dryococelus</taxon>
    </lineage>
</organism>
<dbReference type="EMBL" id="JARBHB010000008">
    <property type="protein sequence ID" value="KAJ8878110.1"/>
    <property type="molecule type" value="Genomic_DNA"/>
</dbReference>
<comment type="caution">
    <text evidence="1">The sequence shown here is derived from an EMBL/GenBank/DDBJ whole genome shotgun (WGS) entry which is preliminary data.</text>
</comment>